<organism evidence="3 4">
    <name type="scientific">Sandaracinobacter neustonicus</name>
    <dbReference type="NCBI Taxonomy" id="1715348"/>
    <lineage>
        <taxon>Bacteria</taxon>
        <taxon>Pseudomonadati</taxon>
        <taxon>Pseudomonadota</taxon>
        <taxon>Alphaproteobacteria</taxon>
        <taxon>Sphingomonadales</taxon>
        <taxon>Sphingosinicellaceae</taxon>
        <taxon>Sandaracinobacter</taxon>
    </lineage>
</organism>
<comment type="caution">
    <text evidence="3">The sequence shown here is derived from an EMBL/GenBank/DDBJ whole genome shotgun (WGS) entry which is preliminary data.</text>
</comment>
<reference evidence="3 4" key="1">
    <citation type="submission" date="2019-06" db="EMBL/GenBank/DDBJ databases">
        <authorList>
            <person name="Lee I."/>
            <person name="Jang G.I."/>
            <person name="Hwang C.Y."/>
        </authorList>
    </citation>
    <scope>NUCLEOTIDE SEQUENCE [LARGE SCALE GENOMIC DNA]</scope>
    <source>
        <strain evidence="3 4">PAMC 28131</strain>
    </source>
</reference>
<name>A0A501XR74_9SPHN</name>
<feature type="chain" id="PRO_5021310730" evidence="1">
    <location>
        <begin position="21"/>
        <end position="170"/>
    </location>
</feature>
<dbReference type="PANTHER" id="PTHR43760:SF1">
    <property type="entry name" value="ENDORIBONUCLEASE L-PSP_CHORISMATE MUTASE-LIKE DOMAIN-CONTAINING PROTEIN"/>
    <property type="match status" value="1"/>
</dbReference>
<evidence type="ECO:0000313" key="4">
    <source>
        <dbReference type="Proteomes" id="UP000319897"/>
    </source>
</evidence>
<feature type="domain" description="Endoribonuclease L-PSP/chorismate mutase-like" evidence="2">
    <location>
        <begin position="24"/>
        <end position="158"/>
    </location>
</feature>
<evidence type="ECO:0000259" key="2">
    <source>
        <dbReference type="Pfam" id="PF14588"/>
    </source>
</evidence>
<dbReference type="SUPFAM" id="SSF55298">
    <property type="entry name" value="YjgF-like"/>
    <property type="match status" value="1"/>
</dbReference>
<dbReference type="Pfam" id="PF14588">
    <property type="entry name" value="YjgF_endoribonc"/>
    <property type="match status" value="1"/>
</dbReference>
<dbReference type="EMBL" id="VFSU01000016">
    <property type="protein sequence ID" value="TPE62899.1"/>
    <property type="molecule type" value="Genomic_DNA"/>
</dbReference>
<dbReference type="OrthoDB" id="9806350at2"/>
<keyword evidence="1" id="KW-0732">Signal</keyword>
<gene>
    <name evidence="3" type="ORF">FJQ54_05115</name>
</gene>
<dbReference type="InterPro" id="IPR035959">
    <property type="entry name" value="RutC-like_sf"/>
</dbReference>
<dbReference type="CDD" id="cd02199">
    <property type="entry name" value="YjgF_YER057c_UK114_like_1"/>
    <property type="match status" value="1"/>
</dbReference>
<sequence length="170" mass="17816">MRLRNWVLVGVALMAAPALAETPEQRLAAKGFVLPEPVKPVATYVTSARTGNLLFLSGHGQCGEQANGKVGGNLSVDEGYASAQKVGLCMLATIKASVGELSKVKRFVRILGFVNSTPDFTQHPRVVNGFSDLMVVAFGEGGKAPRSAVGAPSLPMNIPVEIEAIVEVAD</sequence>
<dbReference type="AlphaFoldDB" id="A0A501XR74"/>
<dbReference type="Gene3D" id="3.30.1330.40">
    <property type="entry name" value="RutC-like"/>
    <property type="match status" value="1"/>
</dbReference>
<keyword evidence="4" id="KW-1185">Reference proteome</keyword>
<evidence type="ECO:0000256" key="1">
    <source>
        <dbReference type="SAM" id="SignalP"/>
    </source>
</evidence>
<dbReference type="RefSeq" id="WP_140927338.1">
    <property type="nucleotide sequence ID" value="NZ_VFSU01000016.1"/>
</dbReference>
<dbReference type="PANTHER" id="PTHR43760">
    <property type="entry name" value="ENDORIBONUCLEASE-RELATED"/>
    <property type="match status" value="1"/>
</dbReference>
<accession>A0A501XR74</accession>
<dbReference type="Proteomes" id="UP000319897">
    <property type="component" value="Unassembled WGS sequence"/>
</dbReference>
<protein>
    <submittedName>
        <fullName evidence="3">RidA family protein</fullName>
    </submittedName>
</protein>
<feature type="signal peptide" evidence="1">
    <location>
        <begin position="1"/>
        <end position="20"/>
    </location>
</feature>
<proteinExistence type="predicted"/>
<dbReference type="InterPro" id="IPR013813">
    <property type="entry name" value="Endoribo_LPSP/chorism_mut-like"/>
</dbReference>
<evidence type="ECO:0000313" key="3">
    <source>
        <dbReference type="EMBL" id="TPE62899.1"/>
    </source>
</evidence>